<dbReference type="SMART" id="SM00369">
    <property type="entry name" value="LRR_TYP"/>
    <property type="match status" value="2"/>
</dbReference>
<dbReference type="PANTHER" id="PTHR47186:SF3">
    <property type="entry name" value="OS09G0267800 PROTEIN"/>
    <property type="match status" value="1"/>
</dbReference>
<dbReference type="Proteomes" id="UP001603857">
    <property type="component" value="Unassembled WGS sequence"/>
</dbReference>
<proteinExistence type="predicted"/>
<evidence type="ECO:0000313" key="5">
    <source>
        <dbReference type="Proteomes" id="UP001603857"/>
    </source>
</evidence>
<dbReference type="InterPro" id="IPR032675">
    <property type="entry name" value="LRR_dom_sf"/>
</dbReference>
<dbReference type="InterPro" id="IPR003591">
    <property type="entry name" value="Leu-rich_rpt_typical-subtyp"/>
</dbReference>
<comment type="caution">
    <text evidence="4">The sequence shown here is derived from an EMBL/GenBank/DDBJ whole genome shotgun (WGS) entry which is preliminary data.</text>
</comment>
<keyword evidence="2" id="KW-0677">Repeat</keyword>
<accession>A0ABD1N524</accession>
<name>A0ABD1N524_9FABA</name>
<dbReference type="AlphaFoldDB" id="A0ABD1N524"/>
<sequence length="298" mass="34387">MFGVDNDFLRALWINASTYKIDVEVRVQDEINTMIATSFSVTRNRHLVIVVDVDSNMKLDLNKVYFRTGVVVLITTEPSTQEEIDEDYKVYYTIDLLDRSILLENESRDVYLPTETYDIIKSLHTSNPSIIRHGTLGLTEPPYIGRWHGLIRIELMDNKICELPHSPDCPKLKVLLLQGNADHMPMLQHLDLSYISIRDLPISFSKLLQFQEFYLRGCDLFMELPPEIGHLKNLEELNLDGTLITHLPKEVGELINFENLSLSFDGYHHVSGHEKKVEQISNEDTETAQPGWWFEPDS</sequence>
<evidence type="ECO:0000256" key="3">
    <source>
        <dbReference type="SAM" id="MobiDB-lite"/>
    </source>
</evidence>
<dbReference type="EMBL" id="JBGMDY010000002">
    <property type="protein sequence ID" value="KAL2343207.1"/>
    <property type="molecule type" value="Genomic_DNA"/>
</dbReference>
<keyword evidence="1" id="KW-0433">Leucine-rich repeat</keyword>
<gene>
    <name evidence="4" type="ORF">Fmac_004492</name>
</gene>
<organism evidence="4 5">
    <name type="scientific">Flemingia macrophylla</name>
    <dbReference type="NCBI Taxonomy" id="520843"/>
    <lineage>
        <taxon>Eukaryota</taxon>
        <taxon>Viridiplantae</taxon>
        <taxon>Streptophyta</taxon>
        <taxon>Embryophyta</taxon>
        <taxon>Tracheophyta</taxon>
        <taxon>Spermatophyta</taxon>
        <taxon>Magnoliopsida</taxon>
        <taxon>eudicotyledons</taxon>
        <taxon>Gunneridae</taxon>
        <taxon>Pentapetalae</taxon>
        <taxon>rosids</taxon>
        <taxon>fabids</taxon>
        <taxon>Fabales</taxon>
        <taxon>Fabaceae</taxon>
        <taxon>Papilionoideae</taxon>
        <taxon>50 kb inversion clade</taxon>
        <taxon>NPAAA clade</taxon>
        <taxon>indigoferoid/millettioid clade</taxon>
        <taxon>Phaseoleae</taxon>
        <taxon>Flemingia</taxon>
    </lineage>
</organism>
<dbReference type="PANTHER" id="PTHR47186">
    <property type="entry name" value="LEUCINE-RICH REPEAT-CONTAINING PROTEIN 57"/>
    <property type="match status" value="1"/>
</dbReference>
<dbReference type="Gene3D" id="3.80.10.10">
    <property type="entry name" value="Ribonuclease Inhibitor"/>
    <property type="match status" value="1"/>
</dbReference>
<evidence type="ECO:0000256" key="2">
    <source>
        <dbReference type="ARBA" id="ARBA00022737"/>
    </source>
</evidence>
<feature type="region of interest" description="Disordered" evidence="3">
    <location>
        <begin position="275"/>
        <end position="298"/>
    </location>
</feature>
<protein>
    <submittedName>
        <fullName evidence="4">Uncharacterized protein</fullName>
    </submittedName>
</protein>
<evidence type="ECO:0000313" key="4">
    <source>
        <dbReference type="EMBL" id="KAL2343207.1"/>
    </source>
</evidence>
<evidence type="ECO:0000256" key="1">
    <source>
        <dbReference type="ARBA" id="ARBA00022614"/>
    </source>
</evidence>
<dbReference type="SUPFAM" id="SSF52058">
    <property type="entry name" value="L domain-like"/>
    <property type="match status" value="1"/>
</dbReference>
<reference evidence="4 5" key="1">
    <citation type="submission" date="2024-08" db="EMBL/GenBank/DDBJ databases">
        <title>Insights into the chromosomal genome structure of Flemingia macrophylla.</title>
        <authorList>
            <person name="Ding Y."/>
            <person name="Zhao Y."/>
            <person name="Bi W."/>
            <person name="Wu M."/>
            <person name="Zhao G."/>
            <person name="Gong Y."/>
            <person name="Li W."/>
            <person name="Zhang P."/>
        </authorList>
    </citation>
    <scope>NUCLEOTIDE SEQUENCE [LARGE SCALE GENOMIC DNA]</scope>
    <source>
        <strain evidence="4">DYQJB</strain>
        <tissue evidence="4">Leaf</tissue>
    </source>
</reference>
<keyword evidence="5" id="KW-1185">Reference proteome</keyword>